<feature type="transmembrane region" description="Helical" evidence="1">
    <location>
        <begin position="204"/>
        <end position="223"/>
    </location>
</feature>
<feature type="transmembrane region" description="Helical" evidence="1">
    <location>
        <begin position="172"/>
        <end position="192"/>
    </location>
</feature>
<evidence type="ECO:0000313" key="3">
    <source>
        <dbReference type="EMBL" id="PMC58673.1"/>
    </source>
</evidence>
<sequence>MKNYSLDVLKFVSALMVVVIHAGSITTALGHDDFTNYYWYRHLLNLAVPIFFASSGFVLANKSNQRMIKYAIDLFKLFLQFSLFYIIWDFITIGIDALALPSGNFSDFFDAFQIEHLQKGTFGKYHLWWLLAASQSVGIMYLLRKVSLKPYQILSLSIGVFVLWHTDTILPVQLLAYGGLAQGFLFTSLGYFIGCSSFKRKHDLTIALILMGLYWVSRQFFAIHYLEDILWFFIVLRLLRWVKFNPGKKRRATSLKKYADATYLLHVAFLELYRQVVQYVPGLAIESDGVRTIVLTILAFIFSVMFYPMIQKYLNLWMRWQLGRI</sequence>
<feature type="transmembrane region" description="Helical" evidence="1">
    <location>
        <begin position="150"/>
        <end position="166"/>
    </location>
</feature>
<dbReference type="Proteomes" id="UP000235682">
    <property type="component" value="Unassembled WGS sequence"/>
</dbReference>
<feature type="transmembrane region" description="Helical" evidence="1">
    <location>
        <begin position="42"/>
        <end position="60"/>
    </location>
</feature>
<dbReference type="InterPro" id="IPR002656">
    <property type="entry name" value="Acyl_transf_3_dom"/>
</dbReference>
<feature type="transmembrane region" description="Helical" evidence="1">
    <location>
        <begin position="81"/>
        <end position="100"/>
    </location>
</feature>
<feature type="domain" description="Acyltransferase 3" evidence="2">
    <location>
        <begin position="3"/>
        <end position="307"/>
    </location>
</feature>
<evidence type="ECO:0000259" key="2">
    <source>
        <dbReference type="Pfam" id="PF01757"/>
    </source>
</evidence>
<evidence type="ECO:0000313" key="4">
    <source>
        <dbReference type="Proteomes" id="UP000235682"/>
    </source>
</evidence>
<protein>
    <recommendedName>
        <fullName evidence="2">Acyltransferase 3 domain-containing protein</fullName>
    </recommendedName>
</protein>
<proteinExistence type="predicted"/>
<dbReference type="OrthoDB" id="2139385at2"/>
<dbReference type="RefSeq" id="WP_092085442.1">
    <property type="nucleotide sequence ID" value="NZ_FNEL01000025.1"/>
</dbReference>
<dbReference type="GO" id="GO:0016747">
    <property type="term" value="F:acyltransferase activity, transferring groups other than amino-acyl groups"/>
    <property type="evidence" value="ECO:0007669"/>
    <property type="project" value="InterPro"/>
</dbReference>
<reference evidence="3 4" key="1">
    <citation type="submission" date="2017-09" db="EMBL/GenBank/DDBJ databases">
        <title>Bacterial strain isolated from the female urinary microbiota.</title>
        <authorList>
            <person name="Thomas-White K."/>
            <person name="Kumar N."/>
            <person name="Forster S."/>
            <person name="Putonti C."/>
            <person name="Lawley T."/>
            <person name="Wolfe A.J."/>
        </authorList>
    </citation>
    <scope>NUCLEOTIDE SEQUENCE [LARGE SCALE GENOMIC DNA]</scope>
    <source>
        <strain evidence="3 4">UMB0852</strain>
    </source>
</reference>
<keyword evidence="1" id="KW-1133">Transmembrane helix</keyword>
<organism evidence="3 4">
    <name type="scientific">Dolosicoccus paucivorans</name>
    <dbReference type="NCBI Taxonomy" id="84521"/>
    <lineage>
        <taxon>Bacteria</taxon>
        <taxon>Bacillati</taxon>
        <taxon>Bacillota</taxon>
        <taxon>Bacilli</taxon>
        <taxon>Lactobacillales</taxon>
        <taxon>Aerococcaceae</taxon>
        <taxon>Dolosicoccus</taxon>
    </lineage>
</organism>
<feature type="transmembrane region" description="Helical" evidence="1">
    <location>
        <begin position="289"/>
        <end position="310"/>
    </location>
</feature>
<dbReference type="Pfam" id="PF01757">
    <property type="entry name" value="Acyl_transf_3"/>
    <property type="match status" value="1"/>
</dbReference>
<feature type="transmembrane region" description="Helical" evidence="1">
    <location>
        <begin position="125"/>
        <end position="143"/>
    </location>
</feature>
<keyword evidence="1" id="KW-0472">Membrane</keyword>
<keyword evidence="1" id="KW-0812">Transmembrane</keyword>
<gene>
    <name evidence="3" type="ORF">CJ205_03115</name>
</gene>
<dbReference type="EMBL" id="PNHE01000008">
    <property type="protein sequence ID" value="PMC58673.1"/>
    <property type="molecule type" value="Genomic_DNA"/>
</dbReference>
<keyword evidence="4" id="KW-1185">Reference proteome</keyword>
<comment type="caution">
    <text evidence="3">The sequence shown here is derived from an EMBL/GenBank/DDBJ whole genome shotgun (WGS) entry which is preliminary data.</text>
</comment>
<dbReference type="AlphaFoldDB" id="A0A1G8LWN8"/>
<name>A0A1G8LWN8_9LACT</name>
<accession>A0A1G8LWN8</accession>
<feature type="transmembrane region" description="Helical" evidence="1">
    <location>
        <begin position="12"/>
        <end position="30"/>
    </location>
</feature>
<evidence type="ECO:0000256" key="1">
    <source>
        <dbReference type="SAM" id="Phobius"/>
    </source>
</evidence>